<protein>
    <submittedName>
        <fullName evidence="1">Uncharacterized protein</fullName>
    </submittedName>
</protein>
<keyword evidence="2" id="KW-1185">Reference proteome</keyword>
<evidence type="ECO:0000313" key="2">
    <source>
        <dbReference type="Proteomes" id="UP000663722"/>
    </source>
</evidence>
<dbReference type="AlphaFoldDB" id="A0A975GTW6"/>
<evidence type="ECO:0000313" key="1">
    <source>
        <dbReference type="EMBL" id="QTA93539.1"/>
    </source>
</evidence>
<reference evidence="1" key="1">
    <citation type="journal article" date="2021" name="Microb. Physiol.">
        <title>Proteogenomic Insights into the Physiology of Marine, Sulfate-Reducing, Filamentous Desulfonema limicola and Desulfonema magnum.</title>
        <authorList>
            <person name="Schnaars V."/>
            <person name="Wohlbrand L."/>
            <person name="Scheve S."/>
            <person name="Hinrichs C."/>
            <person name="Reinhardt R."/>
            <person name="Rabus R."/>
        </authorList>
    </citation>
    <scope>NUCLEOTIDE SEQUENCE</scope>
    <source>
        <strain evidence="1">4be13</strain>
    </source>
</reference>
<proteinExistence type="predicted"/>
<name>A0A975GTW6_9BACT</name>
<accession>A0A975GTW6</accession>
<dbReference type="Proteomes" id="UP000663722">
    <property type="component" value="Chromosome"/>
</dbReference>
<sequence length="68" mass="8122">MKIFSVKTDKKTQFFRKCFYGKRIIIHFLYKILVAKSPGKSARCLKIASKFRQPQKTWSSRIFFSIDK</sequence>
<organism evidence="1 2">
    <name type="scientific">Desulfonema magnum</name>
    <dbReference type="NCBI Taxonomy" id="45655"/>
    <lineage>
        <taxon>Bacteria</taxon>
        <taxon>Pseudomonadati</taxon>
        <taxon>Thermodesulfobacteriota</taxon>
        <taxon>Desulfobacteria</taxon>
        <taxon>Desulfobacterales</taxon>
        <taxon>Desulfococcaceae</taxon>
        <taxon>Desulfonema</taxon>
    </lineage>
</organism>
<dbReference type="KEGG" id="dmm:dnm_096410"/>
<dbReference type="EMBL" id="CP061800">
    <property type="protein sequence ID" value="QTA93539.1"/>
    <property type="molecule type" value="Genomic_DNA"/>
</dbReference>
<gene>
    <name evidence="1" type="ORF">dnm_096410</name>
</gene>